<reference evidence="2" key="1">
    <citation type="submission" date="2016-10" db="EMBL/GenBank/DDBJ databases">
        <authorList>
            <person name="Varghese N."/>
            <person name="Submissions S."/>
        </authorList>
    </citation>
    <scope>NUCLEOTIDE SEQUENCE [LARGE SCALE GENOMIC DNA]</scope>
    <source>
        <strain evidence="2">IBRC-M 10761</strain>
    </source>
</reference>
<name>A0A1H6XXK8_9BACT</name>
<dbReference type="AlphaFoldDB" id="A0A1H6XXK8"/>
<keyword evidence="2" id="KW-1185">Reference proteome</keyword>
<dbReference type="EMBL" id="FNZH01000003">
    <property type="protein sequence ID" value="SEJ33773.1"/>
    <property type="molecule type" value="Genomic_DNA"/>
</dbReference>
<gene>
    <name evidence="1" type="ORF">SAMN05192553_103325</name>
</gene>
<evidence type="ECO:0000313" key="2">
    <source>
        <dbReference type="Proteomes" id="UP000199403"/>
    </source>
</evidence>
<accession>A0A1H6XXK8</accession>
<protein>
    <submittedName>
        <fullName evidence="1">Uncharacterized protein</fullName>
    </submittedName>
</protein>
<sequence length="37" mass="4167">MLYLVDAKTKLPPGILEQVQGIEKKEGGKFFCPLFDL</sequence>
<organism evidence="1 2">
    <name type="scientific">Cyclobacterium xiamenense</name>
    <dbReference type="NCBI Taxonomy" id="1297121"/>
    <lineage>
        <taxon>Bacteria</taxon>
        <taxon>Pseudomonadati</taxon>
        <taxon>Bacteroidota</taxon>
        <taxon>Cytophagia</taxon>
        <taxon>Cytophagales</taxon>
        <taxon>Cyclobacteriaceae</taxon>
        <taxon>Cyclobacterium</taxon>
    </lineage>
</organism>
<dbReference type="Proteomes" id="UP000199403">
    <property type="component" value="Unassembled WGS sequence"/>
</dbReference>
<proteinExistence type="predicted"/>
<evidence type="ECO:0000313" key="1">
    <source>
        <dbReference type="EMBL" id="SEJ33773.1"/>
    </source>
</evidence>